<keyword evidence="6" id="KW-1185">Reference proteome</keyword>
<feature type="chain" id="PRO_5039433862" evidence="3">
    <location>
        <begin position="23"/>
        <end position="319"/>
    </location>
</feature>
<dbReference type="SMART" id="SM00062">
    <property type="entry name" value="PBPb"/>
    <property type="match status" value="1"/>
</dbReference>
<evidence type="ECO:0000313" key="6">
    <source>
        <dbReference type="Proteomes" id="UP000620327"/>
    </source>
</evidence>
<evidence type="ECO:0000256" key="1">
    <source>
        <dbReference type="ARBA" id="ARBA00022729"/>
    </source>
</evidence>
<feature type="signal peptide" evidence="3">
    <location>
        <begin position="1"/>
        <end position="22"/>
    </location>
</feature>
<keyword evidence="1 3" id="KW-0732">Signal</keyword>
<dbReference type="PANTHER" id="PTHR35936">
    <property type="entry name" value="MEMBRANE-BOUND LYTIC MUREIN TRANSGLYCOSYLASE F"/>
    <property type="match status" value="1"/>
</dbReference>
<protein>
    <submittedName>
        <fullName evidence="5">Transporter substrate-binding domain-containing protein</fullName>
    </submittedName>
</protein>
<dbReference type="Gene3D" id="3.40.190.10">
    <property type="entry name" value="Periplasmic binding protein-like II"/>
    <property type="match status" value="2"/>
</dbReference>
<dbReference type="Pfam" id="PF00497">
    <property type="entry name" value="SBP_bac_3"/>
    <property type="match status" value="1"/>
</dbReference>
<dbReference type="PROSITE" id="PS51257">
    <property type="entry name" value="PROKAR_LIPOPROTEIN"/>
    <property type="match status" value="1"/>
</dbReference>
<proteinExistence type="predicted"/>
<reference evidence="5" key="1">
    <citation type="submission" date="2020-08" db="EMBL/GenBank/DDBJ databases">
        <title>Genome public.</title>
        <authorList>
            <person name="Liu C."/>
            <person name="Sun Q."/>
        </authorList>
    </citation>
    <scope>NUCLEOTIDE SEQUENCE</scope>
    <source>
        <strain evidence="5">BX15</strain>
    </source>
</reference>
<dbReference type="AlphaFoldDB" id="A0A923MGU0"/>
<organism evidence="5 6">
    <name type="scientific">Dysosmobacter segnis</name>
    <dbReference type="NCBI Taxonomy" id="2763042"/>
    <lineage>
        <taxon>Bacteria</taxon>
        <taxon>Bacillati</taxon>
        <taxon>Bacillota</taxon>
        <taxon>Clostridia</taxon>
        <taxon>Eubacteriales</taxon>
        <taxon>Oscillospiraceae</taxon>
        <taxon>Dysosmobacter</taxon>
    </lineage>
</organism>
<dbReference type="SUPFAM" id="SSF53850">
    <property type="entry name" value="Periplasmic binding protein-like II"/>
    <property type="match status" value="1"/>
</dbReference>
<comment type="caution">
    <text evidence="5">The sequence shown here is derived from an EMBL/GenBank/DDBJ whole genome shotgun (WGS) entry which is preliminary data.</text>
</comment>
<dbReference type="PANTHER" id="PTHR35936:SF17">
    <property type="entry name" value="ARGININE-BINDING EXTRACELLULAR PROTEIN ARTP"/>
    <property type="match status" value="1"/>
</dbReference>
<evidence type="ECO:0000256" key="3">
    <source>
        <dbReference type="SAM" id="SignalP"/>
    </source>
</evidence>
<sequence length="319" mass="33742">MRRRWMSAILVLTMALALTACGGDSSSSSNNDSTPAETTPAAPTVEIPPVEDLTGTDTSAIPGLEDGVLTVGMECAYAPYNWTQMDDSNGAVPISNVPGAYANGYDVMIAQRICETYGWELEIVSSAWDSLCPAVQSGTMDANIAGQSMTADRMNEVDMAGPYYYATIVVLTTKDSQYANAASIADLAGGTCTSQSGTIWYDSCLPQIENTNLLAPADSAPAMIMQLQTGAVDYVCTDMPTALAAVAKDDNLVILNFSGTDGDFQFATEEERAENVNIGISVQKGNTQLADAIDTVLSALNEEQFNALMDQAISIQPEI</sequence>
<feature type="compositionally biased region" description="Low complexity" evidence="2">
    <location>
        <begin position="24"/>
        <end position="51"/>
    </location>
</feature>
<dbReference type="InterPro" id="IPR001638">
    <property type="entry name" value="Solute-binding_3/MltF_N"/>
</dbReference>
<evidence type="ECO:0000256" key="2">
    <source>
        <dbReference type="SAM" id="MobiDB-lite"/>
    </source>
</evidence>
<accession>A0A923MGU0</accession>
<evidence type="ECO:0000259" key="4">
    <source>
        <dbReference type="SMART" id="SM00062"/>
    </source>
</evidence>
<dbReference type="EMBL" id="JACOQI010000002">
    <property type="protein sequence ID" value="MBC5769348.1"/>
    <property type="molecule type" value="Genomic_DNA"/>
</dbReference>
<feature type="region of interest" description="Disordered" evidence="2">
    <location>
        <begin position="24"/>
        <end position="61"/>
    </location>
</feature>
<feature type="domain" description="Solute-binding protein family 3/N-terminal" evidence="4">
    <location>
        <begin position="68"/>
        <end position="316"/>
    </location>
</feature>
<dbReference type="RefSeq" id="WP_187013721.1">
    <property type="nucleotide sequence ID" value="NZ_JACOQI010000002.1"/>
</dbReference>
<name>A0A923MGU0_9FIRM</name>
<dbReference type="Proteomes" id="UP000620327">
    <property type="component" value="Unassembled WGS sequence"/>
</dbReference>
<gene>
    <name evidence="5" type="ORF">H8Z83_03180</name>
</gene>
<evidence type="ECO:0000313" key="5">
    <source>
        <dbReference type="EMBL" id="MBC5769348.1"/>
    </source>
</evidence>